<reference evidence="2" key="2">
    <citation type="submission" date="2021-02" db="EMBL/GenBank/DDBJ databases">
        <title>Aspergillus puulaauensis MK2 genome sequence.</title>
        <authorList>
            <person name="Futagami T."/>
            <person name="Mori K."/>
            <person name="Kadooka C."/>
            <person name="Tanaka T."/>
        </authorList>
    </citation>
    <scope>NUCLEOTIDE SEQUENCE</scope>
    <source>
        <strain evidence="2">MK2</strain>
    </source>
</reference>
<feature type="region of interest" description="Disordered" evidence="1">
    <location>
        <begin position="100"/>
        <end position="133"/>
    </location>
</feature>
<proteinExistence type="predicted"/>
<evidence type="ECO:0000313" key="2">
    <source>
        <dbReference type="EMBL" id="BCS19366.1"/>
    </source>
</evidence>
<organism evidence="2 3">
    <name type="scientific">Aspergillus puulaauensis</name>
    <dbReference type="NCBI Taxonomy" id="1220207"/>
    <lineage>
        <taxon>Eukaryota</taxon>
        <taxon>Fungi</taxon>
        <taxon>Dikarya</taxon>
        <taxon>Ascomycota</taxon>
        <taxon>Pezizomycotina</taxon>
        <taxon>Eurotiomycetes</taxon>
        <taxon>Eurotiomycetidae</taxon>
        <taxon>Eurotiales</taxon>
        <taxon>Aspergillaceae</taxon>
        <taxon>Aspergillus</taxon>
    </lineage>
</organism>
<gene>
    <name evidence="2" type="ORF">APUU_12194A</name>
</gene>
<name>A0A7R7XDD9_9EURO</name>
<feature type="compositionally biased region" description="Low complexity" evidence="1">
    <location>
        <begin position="100"/>
        <end position="113"/>
    </location>
</feature>
<dbReference type="Proteomes" id="UP000654913">
    <property type="component" value="Chromosome 1"/>
</dbReference>
<dbReference type="EMBL" id="AP024443">
    <property type="protein sequence ID" value="BCS19366.1"/>
    <property type="molecule type" value="Genomic_DNA"/>
</dbReference>
<accession>A0A7R7XDD9</accession>
<dbReference type="RefSeq" id="XP_041551560.1">
    <property type="nucleotide sequence ID" value="XM_041698368.1"/>
</dbReference>
<reference evidence="2" key="1">
    <citation type="submission" date="2021-01" db="EMBL/GenBank/DDBJ databases">
        <authorList>
            <consortium name="Aspergillus puulaauensis MK2 genome sequencing consortium"/>
            <person name="Kazuki M."/>
            <person name="Futagami T."/>
        </authorList>
    </citation>
    <scope>NUCLEOTIDE SEQUENCE</scope>
    <source>
        <strain evidence="2">MK2</strain>
    </source>
</reference>
<dbReference type="AlphaFoldDB" id="A0A7R7XDD9"/>
<dbReference type="GeneID" id="64969371"/>
<evidence type="ECO:0000313" key="3">
    <source>
        <dbReference type="Proteomes" id="UP000654913"/>
    </source>
</evidence>
<keyword evidence="3" id="KW-1185">Reference proteome</keyword>
<dbReference type="KEGG" id="apuu:APUU_12194A"/>
<protein>
    <submittedName>
        <fullName evidence="2">Uncharacterized protein</fullName>
    </submittedName>
</protein>
<sequence length="133" mass="14570">MRCGDEIPPGMSSFCDHPRSAITISYHPGSDGEDRVVSSKAGLGMVLNRAFWSLTNGIGFHIPLAWLWDPRDRAGIDMYHSMNNGYRVIGSYLNDALNSMSSVSNSKDSVPTSGDPTQIPRAIKGMKTRPVDR</sequence>
<evidence type="ECO:0000256" key="1">
    <source>
        <dbReference type="SAM" id="MobiDB-lite"/>
    </source>
</evidence>